<dbReference type="AlphaFoldDB" id="A0AAD9ZD35"/>
<comment type="caution">
    <text evidence="2">The sequence shown here is derived from an EMBL/GenBank/DDBJ whole genome shotgun (WGS) entry which is preliminary data.</text>
</comment>
<sequence>MESTAVLPAEVWAEIMGYLLKKSLKALRLSSKHLEGLASPQLFVTAYVAARRGVLRTFQDLTTHATFRHYVKEVVFDSSWIDPDSAYYMAGWPEDKREDLAAVFEEQEQIQKYELQPALYAAFKSLSHVKKVVYADFSLLAGFPGDSVGSRDYPGPGYDGHLLIQRQCSNVSIRAADCCLDQPSSKYCADHKAGFRRHSGGLTHLMRALSKFASTTILELSLEDVTHSSVIYGSRQAPWPEPKSIGGVPYSFFTPLAKRLPDGFARIFANLRTLDLTMCFYHFTKGRASLDCPIVVTAPDTSRLSALLSLADNLEELKLSGEAYTVNLDFAGTIPDKSWTKLRLLQLKNFEATYAELSTFLLRHDLRNFKLDHFNLLSGTWPDMILLMSGQPDLKAIIGIVWSQGVLYGFDDFDPCSDLLNKDLFNISDTDSAGNDFGDKSYKDREELDCGQCRGCNAYCEADCTSEELEYSSGSDGWDDEDLTINRRYWPLALKGPLDPLGL</sequence>
<dbReference type="Proteomes" id="UP001276659">
    <property type="component" value="Unassembled WGS sequence"/>
</dbReference>
<keyword evidence="3" id="KW-1185">Reference proteome</keyword>
<proteinExistence type="predicted"/>
<accession>A0AAD9ZD35</accession>
<dbReference type="InterPro" id="IPR017896">
    <property type="entry name" value="4Fe4S_Fe-S-bd"/>
</dbReference>
<dbReference type="PROSITE" id="PS51379">
    <property type="entry name" value="4FE4S_FER_2"/>
    <property type="match status" value="1"/>
</dbReference>
<name>A0AAD9ZD35_9LECA</name>
<gene>
    <name evidence="2" type="ORF">OEA41_001347</name>
</gene>
<organism evidence="2 3">
    <name type="scientific">Lepraria neglecta</name>
    <dbReference type="NCBI Taxonomy" id="209136"/>
    <lineage>
        <taxon>Eukaryota</taxon>
        <taxon>Fungi</taxon>
        <taxon>Dikarya</taxon>
        <taxon>Ascomycota</taxon>
        <taxon>Pezizomycotina</taxon>
        <taxon>Lecanoromycetes</taxon>
        <taxon>OSLEUM clade</taxon>
        <taxon>Lecanoromycetidae</taxon>
        <taxon>Lecanorales</taxon>
        <taxon>Lecanorineae</taxon>
        <taxon>Stereocaulaceae</taxon>
        <taxon>Lepraria</taxon>
    </lineage>
</organism>
<reference evidence="2" key="1">
    <citation type="submission" date="2022-11" db="EMBL/GenBank/DDBJ databases">
        <title>Chromosomal genome sequence assembly and mating type (MAT) locus characterization of the leprose asexual lichenized fungus Lepraria neglecta (Nyl.) Erichsen.</title>
        <authorList>
            <person name="Allen J.L."/>
            <person name="Pfeffer B."/>
        </authorList>
    </citation>
    <scope>NUCLEOTIDE SEQUENCE</scope>
    <source>
        <strain evidence="2">Allen 5258</strain>
    </source>
</reference>
<feature type="domain" description="4Fe-4S ferredoxin-type" evidence="1">
    <location>
        <begin position="444"/>
        <end position="474"/>
    </location>
</feature>
<evidence type="ECO:0000313" key="2">
    <source>
        <dbReference type="EMBL" id="KAK3174103.1"/>
    </source>
</evidence>
<dbReference type="EMBL" id="JASNWA010000006">
    <property type="protein sequence ID" value="KAK3174103.1"/>
    <property type="molecule type" value="Genomic_DNA"/>
</dbReference>
<evidence type="ECO:0000259" key="1">
    <source>
        <dbReference type="PROSITE" id="PS51379"/>
    </source>
</evidence>
<protein>
    <recommendedName>
        <fullName evidence="1">4Fe-4S ferredoxin-type domain-containing protein</fullName>
    </recommendedName>
</protein>
<evidence type="ECO:0000313" key="3">
    <source>
        <dbReference type="Proteomes" id="UP001276659"/>
    </source>
</evidence>